<organism evidence="2 3">
    <name type="scientific">Vitis vinifera</name>
    <name type="common">Grape</name>
    <dbReference type="NCBI Taxonomy" id="29760"/>
    <lineage>
        <taxon>Eukaryota</taxon>
        <taxon>Viridiplantae</taxon>
        <taxon>Streptophyta</taxon>
        <taxon>Embryophyta</taxon>
        <taxon>Tracheophyta</taxon>
        <taxon>Spermatophyta</taxon>
        <taxon>Magnoliopsida</taxon>
        <taxon>eudicotyledons</taxon>
        <taxon>Gunneridae</taxon>
        <taxon>Pentapetalae</taxon>
        <taxon>rosids</taxon>
        <taxon>Vitales</taxon>
        <taxon>Vitaceae</taxon>
        <taxon>Viteae</taxon>
        <taxon>Vitis</taxon>
    </lineage>
</organism>
<keyword evidence="3" id="KW-1185">Reference proteome</keyword>
<proteinExistence type="predicted"/>
<evidence type="ECO:0000313" key="3">
    <source>
        <dbReference type="Proteomes" id="UP001227230"/>
    </source>
</evidence>
<name>A0ABY9DJJ1_VITVI</name>
<dbReference type="EMBL" id="CP126664">
    <property type="protein sequence ID" value="WKA07883.1"/>
    <property type="molecule type" value="Genomic_DNA"/>
</dbReference>
<feature type="region of interest" description="Disordered" evidence="1">
    <location>
        <begin position="1"/>
        <end position="24"/>
    </location>
</feature>
<reference evidence="2 3" key="1">
    <citation type="journal article" date="2023" name="Hortic Res">
        <title>The complete reference genome for grapevine (Vitis vinifera L.) genetics and breeding.</title>
        <authorList>
            <person name="Shi X."/>
            <person name="Cao S."/>
            <person name="Wang X."/>
            <person name="Huang S."/>
            <person name="Wang Y."/>
            <person name="Liu Z."/>
            <person name="Liu W."/>
            <person name="Leng X."/>
            <person name="Peng Y."/>
            <person name="Wang N."/>
            <person name="Wang Y."/>
            <person name="Ma Z."/>
            <person name="Xu X."/>
            <person name="Zhang F."/>
            <person name="Xue H."/>
            <person name="Zhong H."/>
            <person name="Wang Y."/>
            <person name="Zhang K."/>
            <person name="Velt A."/>
            <person name="Avia K."/>
            <person name="Holtgrawe D."/>
            <person name="Grimplet J."/>
            <person name="Matus J.T."/>
            <person name="Ware D."/>
            <person name="Wu X."/>
            <person name="Wang H."/>
            <person name="Liu C."/>
            <person name="Fang Y."/>
            <person name="Rustenholz C."/>
            <person name="Cheng Z."/>
            <person name="Xiao H."/>
            <person name="Zhou Y."/>
        </authorList>
    </citation>
    <scope>NUCLEOTIDE SEQUENCE [LARGE SCALE GENOMIC DNA]</scope>
    <source>
        <strain evidence="3">cv. Pinot noir / PN40024</strain>
        <tissue evidence="2">Leaf</tissue>
    </source>
</reference>
<evidence type="ECO:0000256" key="1">
    <source>
        <dbReference type="SAM" id="MobiDB-lite"/>
    </source>
</evidence>
<sequence>MESTKIDMNVESHDENGKDAKEQDGVYKHGLPICTEASEFDVADAAWQLENQPRRKQNKQEEAYQNGCPIRHFLNLILGEFAEGEANES</sequence>
<accession>A0ABY9DJJ1</accession>
<dbReference type="Proteomes" id="UP001227230">
    <property type="component" value="Chromosome 17"/>
</dbReference>
<protein>
    <submittedName>
        <fullName evidence="2">Uncharacterized protein</fullName>
    </submittedName>
</protein>
<evidence type="ECO:0000313" key="2">
    <source>
        <dbReference type="EMBL" id="WKA07883.1"/>
    </source>
</evidence>
<gene>
    <name evidence="2" type="ORF">VitviT2T_025657</name>
</gene>